<keyword evidence="1" id="KW-1133">Transmembrane helix</keyword>
<evidence type="ECO:0000313" key="5">
    <source>
        <dbReference type="Proteomes" id="UP001218188"/>
    </source>
</evidence>
<keyword evidence="2" id="KW-0732">Signal</keyword>
<proteinExistence type="predicted"/>
<reference evidence="4" key="1">
    <citation type="submission" date="2023-03" db="EMBL/GenBank/DDBJ databases">
        <title>Massive genome expansion in bonnet fungi (Mycena s.s.) driven by repeated elements and novel gene families across ecological guilds.</title>
        <authorList>
            <consortium name="Lawrence Berkeley National Laboratory"/>
            <person name="Harder C.B."/>
            <person name="Miyauchi S."/>
            <person name="Viragh M."/>
            <person name="Kuo A."/>
            <person name="Thoen E."/>
            <person name="Andreopoulos B."/>
            <person name="Lu D."/>
            <person name="Skrede I."/>
            <person name="Drula E."/>
            <person name="Henrissat B."/>
            <person name="Morin E."/>
            <person name="Kohler A."/>
            <person name="Barry K."/>
            <person name="LaButti K."/>
            <person name="Morin E."/>
            <person name="Salamov A."/>
            <person name="Lipzen A."/>
            <person name="Mereny Z."/>
            <person name="Hegedus B."/>
            <person name="Baldrian P."/>
            <person name="Stursova M."/>
            <person name="Weitz H."/>
            <person name="Taylor A."/>
            <person name="Grigoriev I.V."/>
            <person name="Nagy L.G."/>
            <person name="Martin F."/>
            <person name="Kauserud H."/>
        </authorList>
    </citation>
    <scope>NUCLEOTIDE SEQUENCE</scope>
    <source>
        <strain evidence="4">CBHHK200</strain>
    </source>
</reference>
<organism evidence="4 5">
    <name type="scientific">Mycena alexandri</name>
    <dbReference type="NCBI Taxonomy" id="1745969"/>
    <lineage>
        <taxon>Eukaryota</taxon>
        <taxon>Fungi</taxon>
        <taxon>Dikarya</taxon>
        <taxon>Basidiomycota</taxon>
        <taxon>Agaricomycotina</taxon>
        <taxon>Agaricomycetes</taxon>
        <taxon>Agaricomycetidae</taxon>
        <taxon>Agaricales</taxon>
        <taxon>Marasmiineae</taxon>
        <taxon>Mycenaceae</taxon>
        <taxon>Mycena</taxon>
    </lineage>
</organism>
<feature type="domain" description="DUF6533" evidence="3">
    <location>
        <begin position="4"/>
        <end position="43"/>
    </location>
</feature>
<dbReference type="EMBL" id="JARJCM010000117">
    <property type="protein sequence ID" value="KAJ7027978.1"/>
    <property type="molecule type" value="Genomic_DNA"/>
</dbReference>
<keyword evidence="1" id="KW-0472">Membrane</keyword>
<comment type="caution">
    <text evidence="4">The sequence shown here is derived from an EMBL/GenBank/DDBJ whole genome shotgun (WGS) entry which is preliminary data.</text>
</comment>
<keyword evidence="1" id="KW-0812">Transmembrane</keyword>
<dbReference type="Pfam" id="PF20151">
    <property type="entry name" value="DUF6533"/>
    <property type="match status" value="1"/>
</dbReference>
<keyword evidence="5" id="KW-1185">Reference proteome</keyword>
<name>A0AAD6SJ40_9AGAR</name>
<evidence type="ECO:0000259" key="3">
    <source>
        <dbReference type="Pfam" id="PF20151"/>
    </source>
</evidence>
<accession>A0AAD6SJ40</accession>
<feature type="signal peptide" evidence="2">
    <location>
        <begin position="1"/>
        <end position="19"/>
    </location>
</feature>
<dbReference type="InterPro" id="IPR045340">
    <property type="entry name" value="DUF6533"/>
</dbReference>
<feature type="transmembrane region" description="Helical" evidence="1">
    <location>
        <begin position="107"/>
        <end position="126"/>
    </location>
</feature>
<dbReference type="AlphaFoldDB" id="A0AAD6SJ40"/>
<evidence type="ECO:0000256" key="1">
    <source>
        <dbReference type="SAM" id="Phobius"/>
    </source>
</evidence>
<evidence type="ECO:0000313" key="4">
    <source>
        <dbReference type="EMBL" id="KAJ7027978.1"/>
    </source>
</evidence>
<gene>
    <name evidence="4" type="ORF">C8F04DRAFT_964527</name>
</gene>
<feature type="chain" id="PRO_5042046169" description="DUF6533 domain-containing protein" evidence="2">
    <location>
        <begin position="20"/>
        <end position="234"/>
    </location>
</feature>
<feature type="transmembrane region" description="Helical" evidence="1">
    <location>
        <begin position="159"/>
        <end position="177"/>
    </location>
</feature>
<feature type="transmembrane region" description="Helical" evidence="1">
    <location>
        <begin position="76"/>
        <end position="95"/>
    </location>
</feature>
<protein>
    <recommendedName>
        <fullName evidence="3">DUF6533 domain-containing protein</fullName>
    </recommendedName>
</protein>
<dbReference type="Proteomes" id="UP001218188">
    <property type="component" value="Unassembled WGS sequence"/>
</dbReference>
<sequence>MYFVGCFALLFFDFFLTLADEVECIWKGKKTTKPILSHGFLYHYVVRYVLQVDVRSLSFHPVVATDWSFSCNRFAIVEWLQTLLIVVPAEMVLLLRVFALTNRNKHLFAFLTSIIIVQCVIVFYAMSIPGTNNALVLPHVPIDSFHVCILFSDPKMDSAYLSTSIAYDCIVFAITLISTATQRSKTSILSTIRRDGTIYFCAILSGNVVWMALAINGRPGLKLLNAQYVSLDGL</sequence>
<evidence type="ECO:0000256" key="2">
    <source>
        <dbReference type="SAM" id="SignalP"/>
    </source>
</evidence>
<feature type="transmembrane region" description="Helical" evidence="1">
    <location>
        <begin position="197"/>
        <end position="215"/>
    </location>
</feature>